<dbReference type="Pfam" id="PF06894">
    <property type="entry name" value="Phage_TAC_2"/>
    <property type="match status" value="1"/>
</dbReference>
<dbReference type="KEGG" id="esl:O3K_10530"/>
<dbReference type="HOGENOM" id="CLU_135512_0_0_6"/>
<accession>A0A0E0XY77</accession>
<reference evidence="3 4" key="1">
    <citation type="journal article" date="2012" name="PLoS ONE">
        <title>Genomic comparison of Escherichia coli O104:H4 isolates from 2009 and 2011 reveals plasmid, and prophage heterogeneity, including Shiga toxin encoding phage stx2.</title>
        <authorList>
            <consortium name="Threat Characterization Consortium"/>
            <person name="Ahmed S.A."/>
            <person name="Awosika J."/>
            <person name="Baldwin C."/>
            <person name="Bishop-Lilly K.A."/>
            <person name="Biswas B."/>
            <person name="Broomall S."/>
            <person name="Chain P.S."/>
            <person name="Chertkov O."/>
            <person name="Chokoshvili O."/>
            <person name="Coyne S."/>
            <person name="Davenport K."/>
            <person name="Detter J.C."/>
            <person name="Dorman W."/>
            <person name="Erkkila T.H."/>
            <person name="Folster J.P."/>
            <person name="Frey K.G."/>
            <person name="George M."/>
            <person name="Gleasner C."/>
            <person name="Henry M."/>
            <person name="Hill K.K."/>
            <person name="Hubbard K."/>
            <person name="Insalaco J."/>
            <person name="Johnson S."/>
            <person name="Kitzmiller A."/>
            <person name="Krepps M."/>
            <person name="Lo C.C."/>
            <person name="Luu T."/>
            <person name="McNew L.A."/>
            <person name="Minogue T."/>
            <person name="Munk C.A."/>
            <person name="Osborne B."/>
            <person name="Patel M."/>
            <person name="Reitenga K.G."/>
            <person name="Rosenzweig C.N."/>
            <person name="Shea A."/>
            <person name="Shen X."/>
            <person name="Strockbine N."/>
            <person name="Tarr C."/>
            <person name="Teshima H."/>
            <person name="van Gieson E."/>
            <person name="Verratti K."/>
            <person name="Wolcott M."/>
            <person name="Xie G."/>
            <person name="Sozhamannan S."/>
            <person name="Gibbons H.S."/>
        </authorList>
    </citation>
    <scope>NUCLEOTIDE SEQUENCE [LARGE SCALE GENOMIC DNA]</scope>
    <source>
        <strain evidence="3 4">2011C-3493</strain>
    </source>
</reference>
<dbReference type="PATRIC" id="fig|1133852.3.peg.2195"/>
<feature type="domain" description="Tail assembly protein G" evidence="2">
    <location>
        <begin position="1"/>
        <end position="123"/>
    </location>
</feature>
<dbReference type="EMBL" id="CP003289">
    <property type="protein sequence ID" value="AFS74000.1"/>
    <property type="molecule type" value="Genomic_DNA"/>
</dbReference>
<dbReference type="Proteomes" id="UP000006167">
    <property type="component" value="Chromosome"/>
</dbReference>
<proteinExistence type="inferred from homology"/>
<protein>
    <submittedName>
        <fullName evidence="3">Putative minor tail protein</fullName>
    </submittedName>
</protein>
<sequence length="140" mass="15898">MFLKTEQFEYNGMSVTLSELSALQRFDYIKFVSDAEQQETTKHDVVHINQRYLETASLLVAMSLWHTHSLKGTLASPETEMQQIRREVMLGWPADALNQATNRVLYLSGMLDNRHDADPEQTGKAEATEPVTSKKHSKAS</sequence>
<evidence type="ECO:0000259" key="2">
    <source>
        <dbReference type="Pfam" id="PF06894"/>
    </source>
</evidence>
<dbReference type="InterPro" id="IPR010027">
    <property type="entry name" value="Tail_assembly_G"/>
</dbReference>
<feature type="region of interest" description="Disordered" evidence="1">
    <location>
        <begin position="115"/>
        <end position="140"/>
    </location>
</feature>
<evidence type="ECO:0000256" key="1">
    <source>
        <dbReference type="SAM" id="MobiDB-lite"/>
    </source>
</evidence>
<dbReference type="HAMAP" id="MF_04134">
    <property type="entry name" value="GT_LAMBD"/>
    <property type="match status" value="1"/>
</dbReference>
<organism evidence="3 4">
    <name type="scientific">Escherichia coli O104:H4 (strain 2011C-3493)</name>
    <dbReference type="NCBI Taxonomy" id="1133852"/>
    <lineage>
        <taxon>Bacteria</taxon>
        <taxon>Pseudomonadati</taxon>
        <taxon>Pseudomonadota</taxon>
        <taxon>Gammaproteobacteria</taxon>
        <taxon>Enterobacterales</taxon>
        <taxon>Enterobacteriaceae</taxon>
        <taxon>Escherichia</taxon>
    </lineage>
</organism>
<name>A0A0E0XY77_ECO1C</name>
<dbReference type="NCBIfam" id="TIGR01674">
    <property type="entry name" value="phage_lambda_G"/>
    <property type="match status" value="1"/>
</dbReference>
<evidence type="ECO:0000313" key="4">
    <source>
        <dbReference type="Proteomes" id="UP000006167"/>
    </source>
</evidence>
<dbReference type="InterPro" id="IPR043704">
    <property type="entry name" value="Tail_assembly_GT"/>
</dbReference>
<dbReference type="AlphaFoldDB" id="A0A0E0XY77"/>
<evidence type="ECO:0000313" key="3">
    <source>
        <dbReference type="EMBL" id="AFS74000.1"/>
    </source>
</evidence>
<gene>
    <name evidence="3" type="ordered locus">O3K_10530</name>
</gene>
<dbReference type="RefSeq" id="WP_000479035.1">
    <property type="nucleotide sequence ID" value="NC_018658.1"/>
</dbReference>
<feature type="compositionally biased region" description="Basic and acidic residues" evidence="1">
    <location>
        <begin position="115"/>
        <end position="127"/>
    </location>
</feature>